<evidence type="ECO:0000256" key="2">
    <source>
        <dbReference type="SAM" id="SignalP"/>
    </source>
</evidence>
<keyword evidence="5" id="KW-1185">Reference proteome</keyword>
<dbReference type="SMART" id="SM00257">
    <property type="entry name" value="LysM"/>
    <property type="match status" value="3"/>
</dbReference>
<name>A0A7Y8Y776_9FLAO</name>
<evidence type="ECO:0000259" key="3">
    <source>
        <dbReference type="PROSITE" id="PS51782"/>
    </source>
</evidence>
<dbReference type="CDD" id="cd00118">
    <property type="entry name" value="LysM"/>
    <property type="match status" value="3"/>
</dbReference>
<protein>
    <submittedName>
        <fullName evidence="4">LysM peptidoglycan-binding domain-containing protein</fullName>
    </submittedName>
</protein>
<proteinExistence type="predicted"/>
<dbReference type="InterPro" id="IPR045030">
    <property type="entry name" value="LYSM1-4"/>
</dbReference>
<feature type="chain" id="PRO_5031291012" evidence="2">
    <location>
        <begin position="19"/>
        <end position="258"/>
    </location>
</feature>
<sequence length="258" mass="27685">MRKAILILLLAIAPNLFSQNQDGQEVRIVNHQVLMGETVKMLSKKYLVPPSEIYRLNKFAVDGISQGMVLRIPVPVKDEPIKEESVKQEPVAEQKSVREAVAETPAPVRSQEPVSETPKETDVAVSASDAPISHRVGPGETLSGLARQYNVSAQAIKDANPKVAKRGLQADENIKIPVSGGVVPSNESATFSTSAPANSDASSSVATGETIKHKVEPGETLIGLSQKYNVSVDVIKRQNSRILARGLQAGQVIKITPE</sequence>
<dbReference type="Proteomes" id="UP000535020">
    <property type="component" value="Unassembled WGS sequence"/>
</dbReference>
<evidence type="ECO:0000256" key="1">
    <source>
        <dbReference type="SAM" id="MobiDB-lite"/>
    </source>
</evidence>
<evidence type="ECO:0000313" key="5">
    <source>
        <dbReference type="Proteomes" id="UP000535020"/>
    </source>
</evidence>
<dbReference type="SUPFAM" id="SSF54106">
    <property type="entry name" value="LysM domain"/>
    <property type="match status" value="3"/>
</dbReference>
<feature type="compositionally biased region" description="Basic and acidic residues" evidence="1">
    <location>
        <begin position="83"/>
        <end position="101"/>
    </location>
</feature>
<feature type="domain" description="LysM" evidence="3">
    <location>
        <begin position="211"/>
        <end position="255"/>
    </location>
</feature>
<comment type="caution">
    <text evidence="4">The sequence shown here is derived from an EMBL/GenBank/DDBJ whole genome shotgun (WGS) entry which is preliminary data.</text>
</comment>
<dbReference type="Pfam" id="PF01476">
    <property type="entry name" value="LysM"/>
    <property type="match status" value="3"/>
</dbReference>
<dbReference type="PROSITE" id="PS51782">
    <property type="entry name" value="LYSM"/>
    <property type="match status" value="2"/>
</dbReference>
<dbReference type="PANTHER" id="PTHR20932">
    <property type="entry name" value="LYSM AND PUTATIVE PEPTIDOGLYCAN-BINDING DOMAIN-CONTAINING PROTEIN"/>
    <property type="match status" value="1"/>
</dbReference>
<organism evidence="4 5">
    <name type="scientific">Flavobacterium agri</name>
    <dbReference type="NCBI Taxonomy" id="2743471"/>
    <lineage>
        <taxon>Bacteria</taxon>
        <taxon>Pseudomonadati</taxon>
        <taxon>Bacteroidota</taxon>
        <taxon>Flavobacteriia</taxon>
        <taxon>Flavobacteriales</taxon>
        <taxon>Flavobacteriaceae</taxon>
        <taxon>Flavobacterium</taxon>
    </lineage>
</organism>
<accession>A0A7Y8Y776</accession>
<feature type="region of interest" description="Disordered" evidence="1">
    <location>
        <begin position="83"/>
        <end position="119"/>
    </location>
</feature>
<feature type="signal peptide" evidence="2">
    <location>
        <begin position="1"/>
        <end position="18"/>
    </location>
</feature>
<dbReference type="PANTHER" id="PTHR20932:SF8">
    <property type="entry name" value="LD22649P"/>
    <property type="match status" value="1"/>
</dbReference>
<evidence type="ECO:0000313" key="4">
    <source>
        <dbReference type="EMBL" id="NYA72455.1"/>
    </source>
</evidence>
<dbReference type="AlphaFoldDB" id="A0A7Y8Y776"/>
<gene>
    <name evidence="4" type="ORF">HZF10_16105</name>
</gene>
<dbReference type="InterPro" id="IPR036779">
    <property type="entry name" value="LysM_dom_sf"/>
</dbReference>
<reference evidence="4 5" key="1">
    <citation type="submission" date="2020-07" db="EMBL/GenBank/DDBJ databases">
        <authorList>
            <person name="Sun Q."/>
        </authorList>
    </citation>
    <scope>NUCLEOTIDE SEQUENCE [LARGE SCALE GENOMIC DNA]</scope>
    <source>
        <strain evidence="4 5">MAH-1</strain>
    </source>
</reference>
<keyword evidence="2" id="KW-0732">Signal</keyword>
<dbReference type="Gene3D" id="3.10.350.10">
    <property type="entry name" value="LysM domain"/>
    <property type="match status" value="3"/>
</dbReference>
<feature type="domain" description="LysM" evidence="3">
    <location>
        <begin position="132"/>
        <end position="176"/>
    </location>
</feature>
<dbReference type="RefSeq" id="WP_176007259.1">
    <property type="nucleotide sequence ID" value="NZ_JABWMI010000020.1"/>
</dbReference>
<dbReference type="InterPro" id="IPR018392">
    <property type="entry name" value="LysM"/>
</dbReference>
<dbReference type="EMBL" id="JACBJI010000008">
    <property type="protein sequence ID" value="NYA72455.1"/>
    <property type="molecule type" value="Genomic_DNA"/>
</dbReference>